<evidence type="ECO:0000256" key="6">
    <source>
        <dbReference type="ARBA" id="ARBA00022475"/>
    </source>
</evidence>
<dbReference type="NCBIfam" id="NF033556">
    <property type="entry name" value="MerTP_fusion"/>
    <property type="match status" value="1"/>
</dbReference>
<name>A0ABU7IKJ3_9FLAO</name>
<comment type="similarity">
    <text evidence="2">Belongs to the MerT family.</text>
</comment>
<dbReference type="Gene3D" id="3.30.70.100">
    <property type="match status" value="1"/>
</dbReference>
<keyword evidence="7" id="KW-0997">Cell inner membrane</keyword>
<evidence type="ECO:0000256" key="10">
    <source>
        <dbReference type="ARBA" id="ARBA00022914"/>
    </source>
</evidence>
<dbReference type="EMBL" id="JAZDDF010000006">
    <property type="protein sequence ID" value="MEE1973465.1"/>
    <property type="molecule type" value="Genomic_DNA"/>
</dbReference>
<dbReference type="Pfam" id="PF00403">
    <property type="entry name" value="HMA"/>
    <property type="match status" value="1"/>
</dbReference>
<dbReference type="CDD" id="cd00371">
    <property type="entry name" value="HMA"/>
    <property type="match status" value="1"/>
</dbReference>
<dbReference type="InterPro" id="IPR006121">
    <property type="entry name" value="HMA_dom"/>
</dbReference>
<evidence type="ECO:0000256" key="9">
    <source>
        <dbReference type="ARBA" id="ARBA00022723"/>
    </source>
</evidence>
<feature type="transmembrane region" description="Helical" evidence="15">
    <location>
        <begin position="93"/>
        <end position="110"/>
    </location>
</feature>
<evidence type="ECO:0000256" key="14">
    <source>
        <dbReference type="ARBA" id="ARBA00045720"/>
    </source>
</evidence>
<keyword evidence="10" id="KW-0476">Mercury</keyword>
<evidence type="ECO:0000256" key="7">
    <source>
        <dbReference type="ARBA" id="ARBA00022519"/>
    </source>
</evidence>
<evidence type="ECO:0000256" key="5">
    <source>
        <dbReference type="ARBA" id="ARBA00022466"/>
    </source>
</evidence>
<feature type="transmembrane region" description="Helical" evidence="15">
    <location>
        <begin position="48"/>
        <end position="66"/>
    </location>
</feature>
<evidence type="ECO:0000256" key="4">
    <source>
        <dbReference type="ARBA" id="ARBA00022448"/>
    </source>
</evidence>
<dbReference type="Proteomes" id="UP001343698">
    <property type="component" value="Unassembled WGS sequence"/>
</dbReference>
<evidence type="ECO:0000256" key="3">
    <source>
        <dbReference type="ARBA" id="ARBA00017053"/>
    </source>
</evidence>
<evidence type="ECO:0000313" key="17">
    <source>
        <dbReference type="EMBL" id="MEE1973465.1"/>
    </source>
</evidence>
<dbReference type="SUPFAM" id="SSF55008">
    <property type="entry name" value="HMA, heavy metal-associated domain"/>
    <property type="match status" value="1"/>
</dbReference>
<comment type="function">
    <text evidence="14">Involved in mercury resistance. Probably transfers a mercuric ion from the periplasmic Hg(2+)-binding protein MerP to the cytoplasmic mercuric reductase MerA.</text>
</comment>
<reference evidence="17 18" key="1">
    <citation type="submission" date="2024-01" db="EMBL/GenBank/DDBJ databases">
        <title>Maribacter spp. originated from different algae showed divergent polysaccharides utilization ability.</title>
        <authorList>
            <person name="Wang H."/>
            <person name="Wu Y."/>
        </authorList>
    </citation>
    <scope>NUCLEOTIDE SEQUENCE [LARGE SCALE GENOMIC DNA]</scope>
    <source>
        <strain evidence="17 18">KPT27_14</strain>
    </source>
</reference>
<keyword evidence="12 15" id="KW-0472">Membrane</keyword>
<keyword evidence="11 15" id="KW-1133">Transmembrane helix</keyword>
<evidence type="ECO:0000313" key="18">
    <source>
        <dbReference type="Proteomes" id="UP001343698"/>
    </source>
</evidence>
<dbReference type="PANTHER" id="PTHR46594:SF4">
    <property type="entry name" value="P-TYPE CATION-TRANSPORTING ATPASE"/>
    <property type="match status" value="1"/>
</dbReference>
<dbReference type="Gene3D" id="1.10.287.910">
    <property type="entry name" value="bacterial mercury transporter, merf"/>
    <property type="match status" value="1"/>
</dbReference>
<feature type="domain" description="HMA" evidence="16">
    <location>
        <begin position="133"/>
        <end position="199"/>
    </location>
</feature>
<dbReference type="PRINTS" id="PR00946">
    <property type="entry name" value="HGSCAVENGER"/>
</dbReference>
<keyword evidence="18" id="KW-1185">Reference proteome</keyword>
<evidence type="ECO:0000256" key="13">
    <source>
        <dbReference type="ARBA" id="ARBA00030934"/>
    </source>
</evidence>
<keyword evidence="9" id="KW-0479">Metal-binding</keyword>
<gene>
    <name evidence="17" type="primary">merTP</name>
    <name evidence="17" type="ORF">V1H85_13465</name>
</gene>
<keyword evidence="5" id="KW-0475">Mercuric resistance</keyword>
<keyword evidence="6" id="KW-1003">Cell membrane</keyword>
<evidence type="ECO:0000256" key="1">
    <source>
        <dbReference type="ARBA" id="ARBA00004429"/>
    </source>
</evidence>
<evidence type="ECO:0000256" key="12">
    <source>
        <dbReference type="ARBA" id="ARBA00023136"/>
    </source>
</evidence>
<dbReference type="PANTHER" id="PTHR46594">
    <property type="entry name" value="P-TYPE CATION-TRANSPORTING ATPASE"/>
    <property type="match status" value="1"/>
</dbReference>
<comment type="subcellular location">
    <subcellularLocation>
        <location evidence="1">Cell inner membrane</location>
        <topology evidence="1">Multi-pass membrane protein</topology>
    </subcellularLocation>
</comment>
<dbReference type="InterPro" id="IPR003457">
    <property type="entry name" value="Transprt_MerT"/>
</dbReference>
<dbReference type="Pfam" id="PF02411">
    <property type="entry name" value="MerT"/>
    <property type="match status" value="1"/>
</dbReference>
<evidence type="ECO:0000256" key="11">
    <source>
        <dbReference type="ARBA" id="ARBA00022989"/>
    </source>
</evidence>
<evidence type="ECO:0000259" key="16">
    <source>
        <dbReference type="PROSITE" id="PS50846"/>
    </source>
</evidence>
<evidence type="ECO:0000256" key="2">
    <source>
        <dbReference type="ARBA" id="ARBA00008224"/>
    </source>
</evidence>
<dbReference type="RefSeq" id="WP_163627712.1">
    <property type="nucleotide sequence ID" value="NZ_JAZDDF010000006.1"/>
</dbReference>
<dbReference type="PROSITE" id="PS01047">
    <property type="entry name" value="HMA_1"/>
    <property type="match status" value="1"/>
</dbReference>
<dbReference type="InterPro" id="IPR036163">
    <property type="entry name" value="HMA_dom_sf"/>
</dbReference>
<dbReference type="InterPro" id="IPR017969">
    <property type="entry name" value="Heavy-metal-associated_CS"/>
</dbReference>
<dbReference type="InterPro" id="IPR001802">
    <property type="entry name" value="MerP/CopZ"/>
</dbReference>
<keyword evidence="4" id="KW-0813">Transport</keyword>
<dbReference type="PROSITE" id="PS50846">
    <property type="entry name" value="HMA_2"/>
    <property type="match status" value="1"/>
</dbReference>
<accession>A0ABU7IKJ3</accession>
<evidence type="ECO:0000256" key="8">
    <source>
        <dbReference type="ARBA" id="ARBA00022692"/>
    </source>
</evidence>
<protein>
    <recommendedName>
        <fullName evidence="3">Mercuric transport protein MerT</fullName>
    </recommendedName>
    <alternativeName>
        <fullName evidence="13">Mercury ion transport protein</fullName>
    </alternativeName>
</protein>
<evidence type="ECO:0000256" key="15">
    <source>
        <dbReference type="SAM" id="Phobius"/>
    </source>
</evidence>
<organism evidence="17 18">
    <name type="scientific">Maribacter flavus</name>
    <dbReference type="NCBI Taxonomy" id="1658664"/>
    <lineage>
        <taxon>Bacteria</taxon>
        <taxon>Pseudomonadati</taxon>
        <taxon>Bacteroidota</taxon>
        <taxon>Flavobacteriia</taxon>
        <taxon>Flavobacteriales</taxon>
        <taxon>Flavobacteriaceae</taxon>
        <taxon>Maribacter</taxon>
    </lineage>
</organism>
<proteinExistence type="inferred from homology"/>
<sequence>MKKTMTSNRMAFTGLFSAFVASLCCITPVLALLSGTTGIASTFSWIEPYRPILMGVTVLILGFAWYQKLKPRPQDIDCACEDDRPKFIQSKTFLFLITIFAGTMLAFPYYSKIFYPNSNAERQIVYVSESNVSELTYSIEGMTCAGCEAHIENEVNKLEGVLGVDANYETSKAFVKFDRSKVSANEIVSAIGKTGYKIIE</sequence>
<comment type="caution">
    <text evidence="17">The sequence shown here is derived from an EMBL/GenBank/DDBJ whole genome shotgun (WGS) entry which is preliminary data.</text>
</comment>
<keyword evidence="8 15" id="KW-0812">Transmembrane</keyword>